<dbReference type="PANTHER" id="PTHR30535">
    <property type="entry name" value="VITAMIN B12-BINDING PROTEIN"/>
    <property type="match status" value="1"/>
</dbReference>
<proteinExistence type="predicted"/>
<dbReference type="EMBL" id="JBHUPB010000011">
    <property type="protein sequence ID" value="MFD2969025.1"/>
    <property type="molecule type" value="Genomic_DNA"/>
</dbReference>
<name>A0ABW6BMS0_9SPHI</name>
<evidence type="ECO:0000259" key="1">
    <source>
        <dbReference type="PROSITE" id="PS50983"/>
    </source>
</evidence>
<evidence type="ECO:0000313" key="2">
    <source>
        <dbReference type="EMBL" id="MFD2969025.1"/>
    </source>
</evidence>
<dbReference type="Pfam" id="PF01497">
    <property type="entry name" value="Peripla_BP_2"/>
    <property type="match status" value="1"/>
</dbReference>
<keyword evidence="3" id="KW-1185">Reference proteome</keyword>
<dbReference type="PROSITE" id="PS50983">
    <property type="entry name" value="FE_B12_PBP"/>
    <property type="match status" value="1"/>
</dbReference>
<dbReference type="InterPro" id="IPR050902">
    <property type="entry name" value="ABC_Transporter_SBP"/>
</dbReference>
<protein>
    <submittedName>
        <fullName evidence="2">Hemin ABC transporter substrate-binding protein</fullName>
    </submittedName>
</protein>
<accession>A0ABW6BMS0</accession>
<comment type="caution">
    <text evidence="2">The sequence shown here is derived from an EMBL/GenBank/DDBJ whole genome shotgun (WGS) entry which is preliminary data.</text>
</comment>
<sequence length="283" mass="30326">MKRLIVIVVVLLVQQLVLAQDRRLITLSSAITETVFGLGIGDDIVATDVTSISPKAAAALPRVSKNRSLSAEGIMAFRPTMVLAPEGDLSAAVSKHLRSAGIEVVLLKQEFTEKGAYRFIQQVADAVQLTEKGKTVVTATKVTMEKIRERIDVETIGKKKPTVLFIYARGTGTMSVSGKGSSIDALIAMAGAKNAVQEFTEFKPYTTEALVKANPDVILMFDFGASSLGGKDAILKMPGVRLTEAGKNKRIISMNASLLVNFSTRLPESVMALHQALTNSSAF</sequence>
<dbReference type="SUPFAM" id="SSF53807">
    <property type="entry name" value="Helical backbone' metal receptor"/>
    <property type="match status" value="1"/>
</dbReference>
<organism evidence="2 3">
    <name type="scientific">Sphingobacterium bambusae</name>
    <dbReference type="NCBI Taxonomy" id="662858"/>
    <lineage>
        <taxon>Bacteria</taxon>
        <taxon>Pseudomonadati</taxon>
        <taxon>Bacteroidota</taxon>
        <taxon>Sphingobacteriia</taxon>
        <taxon>Sphingobacteriales</taxon>
        <taxon>Sphingobacteriaceae</taxon>
        <taxon>Sphingobacterium</taxon>
    </lineage>
</organism>
<dbReference type="RefSeq" id="WP_320184514.1">
    <property type="nucleotide sequence ID" value="NZ_CP138332.1"/>
</dbReference>
<dbReference type="Gene3D" id="3.40.50.1980">
    <property type="entry name" value="Nitrogenase molybdenum iron protein domain"/>
    <property type="match status" value="2"/>
</dbReference>
<dbReference type="Proteomes" id="UP001597525">
    <property type="component" value="Unassembled WGS sequence"/>
</dbReference>
<gene>
    <name evidence="2" type="ORF">ACFS7Y_16650</name>
</gene>
<dbReference type="InterPro" id="IPR002491">
    <property type="entry name" value="ABC_transptr_periplasmic_BD"/>
</dbReference>
<reference evidence="3" key="1">
    <citation type="journal article" date="2019" name="Int. J. Syst. Evol. Microbiol.">
        <title>The Global Catalogue of Microorganisms (GCM) 10K type strain sequencing project: providing services to taxonomists for standard genome sequencing and annotation.</title>
        <authorList>
            <consortium name="The Broad Institute Genomics Platform"/>
            <consortium name="The Broad Institute Genome Sequencing Center for Infectious Disease"/>
            <person name="Wu L."/>
            <person name="Ma J."/>
        </authorList>
    </citation>
    <scope>NUCLEOTIDE SEQUENCE [LARGE SCALE GENOMIC DNA]</scope>
    <source>
        <strain evidence="3">KCTC 22814</strain>
    </source>
</reference>
<evidence type="ECO:0000313" key="3">
    <source>
        <dbReference type="Proteomes" id="UP001597525"/>
    </source>
</evidence>
<feature type="domain" description="Fe/B12 periplasmic-binding" evidence="1">
    <location>
        <begin position="23"/>
        <end position="281"/>
    </location>
</feature>
<dbReference type="PANTHER" id="PTHR30535:SF4">
    <property type="entry name" value="HEMIN-BINDING PERIPLASMIC PROTEIN HMUT"/>
    <property type="match status" value="1"/>
</dbReference>